<feature type="repeat" description="Pumilio" evidence="2">
    <location>
        <begin position="388"/>
        <end position="427"/>
    </location>
</feature>
<evidence type="ECO:0000256" key="2">
    <source>
        <dbReference type="PROSITE-ProRule" id="PRU00317"/>
    </source>
</evidence>
<evidence type="ECO:0000313" key="5">
    <source>
        <dbReference type="EMBL" id="KAF9786894.1"/>
    </source>
</evidence>
<keyword evidence="6" id="KW-1185">Reference proteome</keyword>
<reference evidence="5" key="1">
    <citation type="journal article" date="2020" name="Nat. Commun.">
        <title>Large-scale genome sequencing of mycorrhizal fungi provides insights into the early evolution of symbiotic traits.</title>
        <authorList>
            <person name="Miyauchi S."/>
            <person name="Kiss E."/>
            <person name="Kuo A."/>
            <person name="Drula E."/>
            <person name="Kohler A."/>
            <person name="Sanchez-Garcia M."/>
            <person name="Morin E."/>
            <person name="Andreopoulos B."/>
            <person name="Barry K.W."/>
            <person name="Bonito G."/>
            <person name="Buee M."/>
            <person name="Carver A."/>
            <person name="Chen C."/>
            <person name="Cichocki N."/>
            <person name="Clum A."/>
            <person name="Culley D."/>
            <person name="Crous P.W."/>
            <person name="Fauchery L."/>
            <person name="Girlanda M."/>
            <person name="Hayes R.D."/>
            <person name="Keri Z."/>
            <person name="LaButti K."/>
            <person name="Lipzen A."/>
            <person name="Lombard V."/>
            <person name="Magnuson J."/>
            <person name="Maillard F."/>
            <person name="Murat C."/>
            <person name="Nolan M."/>
            <person name="Ohm R.A."/>
            <person name="Pangilinan J."/>
            <person name="Pereira M.F."/>
            <person name="Perotto S."/>
            <person name="Peter M."/>
            <person name="Pfister S."/>
            <person name="Riley R."/>
            <person name="Sitrit Y."/>
            <person name="Stielow J.B."/>
            <person name="Szollosi G."/>
            <person name="Zifcakova L."/>
            <person name="Stursova M."/>
            <person name="Spatafora J.W."/>
            <person name="Tedersoo L."/>
            <person name="Vaario L.M."/>
            <person name="Yamada A."/>
            <person name="Yan M."/>
            <person name="Wang P."/>
            <person name="Xu J."/>
            <person name="Bruns T."/>
            <person name="Baldrian P."/>
            <person name="Vilgalys R."/>
            <person name="Dunand C."/>
            <person name="Henrissat B."/>
            <person name="Grigoriev I.V."/>
            <person name="Hibbett D."/>
            <person name="Nagy L.G."/>
            <person name="Martin F.M."/>
        </authorList>
    </citation>
    <scope>NUCLEOTIDE SEQUENCE</scope>
    <source>
        <strain evidence="5">UH-Tt-Lm1</strain>
    </source>
</reference>
<dbReference type="PROSITE" id="PS50303">
    <property type="entry name" value="PUM_HD"/>
    <property type="match status" value="1"/>
</dbReference>
<protein>
    <submittedName>
        <fullName evidence="5">ARM repeat-containing protein</fullName>
    </submittedName>
</protein>
<feature type="repeat" description="Pumilio" evidence="2">
    <location>
        <begin position="464"/>
        <end position="499"/>
    </location>
</feature>
<feature type="compositionally biased region" description="Polar residues" evidence="3">
    <location>
        <begin position="148"/>
        <end position="158"/>
    </location>
</feature>
<dbReference type="Gene3D" id="1.25.10.10">
    <property type="entry name" value="Leucine-rich Repeat Variant"/>
    <property type="match status" value="1"/>
</dbReference>
<dbReference type="InterPro" id="IPR011989">
    <property type="entry name" value="ARM-like"/>
</dbReference>
<dbReference type="GO" id="GO:0005737">
    <property type="term" value="C:cytoplasm"/>
    <property type="evidence" value="ECO:0007669"/>
    <property type="project" value="TreeGrafter"/>
</dbReference>
<dbReference type="GO" id="GO:0010608">
    <property type="term" value="P:post-transcriptional regulation of gene expression"/>
    <property type="evidence" value="ECO:0007669"/>
    <property type="project" value="TreeGrafter"/>
</dbReference>
<keyword evidence="1" id="KW-0677">Repeat</keyword>
<feature type="repeat" description="Pumilio" evidence="2">
    <location>
        <begin position="351"/>
        <end position="387"/>
    </location>
</feature>
<dbReference type="OrthoDB" id="668540at2759"/>
<dbReference type="Proteomes" id="UP000736335">
    <property type="component" value="Unassembled WGS sequence"/>
</dbReference>
<feature type="region of interest" description="Disordered" evidence="3">
    <location>
        <begin position="130"/>
        <end position="161"/>
    </location>
</feature>
<reference evidence="5" key="2">
    <citation type="submission" date="2020-11" db="EMBL/GenBank/DDBJ databases">
        <authorList>
            <consortium name="DOE Joint Genome Institute"/>
            <person name="Kuo A."/>
            <person name="Miyauchi S."/>
            <person name="Kiss E."/>
            <person name="Drula E."/>
            <person name="Kohler A."/>
            <person name="Sanchez-Garcia M."/>
            <person name="Andreopoulos B."/>
            <person name="Barry K.W."/>
            <person name="Bonito G."/>
            <person name="Buee M."/>
            <person name="Carver A."/>
            <person name="Chen C."/>
            <person name="Cichocki N."/>
            <person name="Clum A."/>
            <person name="Culley D."/>
            <person name="Crous P.W."/>
            <person name="Fauchery L."/>
            <person name="Girlanda M."/>
            <person name="Hayes R."/>
            <person name="Keri Z."/>
            <person name="Labutti K."/>
            <person name="Lipzen A."/>
            <person name="Lombard V."/>
            <person name="Magnuson J."/>
            <person name="Maillard F."/>
            <person name="Morin E."/>
            <person name="Murat C."/>
            <person name="Nolan M."/>
            <person name="Ohm R."/>
            <person name="Pangilinan J."/>
            <person name="Pereira M."/>
            <person name="Perotto S."/>
            <person name="Peter M."/>
            <person name="Riley R."/>
            <person name="Sitrit Y."/>
            <person name="Stielow B."/>
            <person name="Szollosi G."/>
            <person name="Zifcakova L."/>
            <person name="Stursova M."/>
            <person name="Spatafora J.W."/>
            <person name="Tedersoo L."/>
            <person name="Vaario L.-M."/>
            <person name="Yamada A."/>
            <person name="Yan M."/>
            <person name="Wang P."/>
            <person name="Xu J."/>
            <person name="Bruns T."/>
            <person name="Baldrian P."/>
            <person name="Vilgalys R."/>
            <person name="Henrissat B."/>
            <person name="Grigoriev I.V."/>
            <person name="Hibbett D."/>
            <person name="Nagy L.G."/>
            <person name="Martin F.M."/>
        </authorList>
    </citation>
    <scope>NUCLEOTIDE SEQUENCE</scope>
    <source>
        <strain evidence="5">UH-Tt-Lm1</strain>
    </source>
</reference>
<proteinExistence type="predicted"/>
<dbReference type="Pfam" id="PF00806">
    <property type="entry name" value="PUF"/>
    <property type="match status" value="5"/>
</dbReference>
<dbReference type="InterPro" id="IPR016024">
    <property type="entry name" value="ARM-type_fold"/>
</dbReference>
<feature type="repeat" description="Pumilio" evidence="2">
    <location>
        <begin position="500"/>
        <end position="539"/>
    </location>
</feature>
<evidence type="ECO:0000313" key="6">
    <source>
        <dbReference type="Proteomes" id="UP000736335"/>
    </source>
</evidence>
<dbReference type="PANTHER" id="PTHR12537">
    <property type="entry name" value="RNA BINDING PROTEIN PUMILIO-RELATED"/>
    <property type="match status" value="1"/>
</dbReference>
<evidence type="ECO:0000256" key="3">
    <source>
        <dbReference type="SAM" id="MobiDB-lite"/>
    </source>
</evidence>
<dbReference type="InterPro" id="IPR001313">
    <property type="entry name" value="Pumilio_RNA-bd_rpt"/>
</dbReference>
<dbReference type="SMART" id="SM00025">
    <property type="entry name" value="Pumilio"/>
    <property type="match status" value="7"/>
</dbReference>
<dbReference type="InterPro" id="IPR033133">
    <property type="entry name" value="PUM-HD"/>
</dbReference>
<dbReference type="GO" id="GO:0003730">
    <property type="term" value="F:mRNA 3'-UTR binding"/>
    <property type="evidence" value="ECO:0007669"/>
    <property type="project" value="TreeGrafter"/>
</dbReference>
<dbReference type="SUPFAM" id="SSF48371">
    <property type="entry name" value="ARM repeat"/>
    <property type="match status" value="1"/>
</dbReference>
<evidence type="ECO:0000259" key="4">
    <source>
        <dbReference type="PROSITE" id="PS50303"/>
    </source>
</evidence>
<feature type="domain" description="PUM-HD" evidence="4">
    <location>
        <begin position="282"/>
        <end position="641"/>
    </location>
</feature>
<evidence type="ECO:0000256" key="1">
    <source>
        <dbReference type="ARBA" id="ARBA00022737"/>
    </source>
</evidence>
<feature type="compositionally biased region" description="Low complexity" evidence="3">
    <location>
        <begin position="130"/>
        <end position="147"/>
    </location>
</feature>
<gene>
    <name evidence="5" type="ORF">BJ322DRAFT_1099274</name>
</gene>
<name>A0A9P6HJX1_9AGAM</name>
<accession>A0A9P6HJX1</accession>
<comment type="caution">
    <text evidence="5">The sequence shown here is derived from an EMBL/GenBank/DDBJ whole genome shotgun (WGS) entry which is preliminary data.</text>
</comment>
<dbReference type="AlphaFoldDB" id="A0A9P6HJX1"/>
<dbReference type="PANTHER" id="PTHR12537:SF48">
    <property type="entry name" value="MEIOTIC COILED-COIL PROTEIN 2"/>
    <property type="match status" value="1"/>
</dbReference>
<dbReference type="PROSITE" id="PS50302">
    <property type="entry name" value="PUM"/>
    <property type="match status" value="4"/>
</dbReference>
<sequence>MQPAHQQGPLPSFFDPLSPSNRQHISNIWAPRAISSDTTWPRSLDLSATCFTDREIGQPRPTLTVDPLTANFRTNEDVFGPVGFPANARSRAVGAIGDGRKYSVPLHEDQRAEQMLRFLNLNSPVLSPAQPLSSLSSTTNSTPNLSPVSATSTLMTPTDPSPGFDKLNFNFDFDHSMPPTQSLLFETSPSRFHAPSLSPARKSFCAERGGVRGYNAINLHYLDSFSNRAPSTYLPQNMNRCPDLARSIVPPWSGPHIASGNDWLRAEKVPEEPPSMVGARALKVPLFSTVQPAVHAHEPINFLSLLHPSSSPPYEQFVSRIIKSSDQQASIFLQQKLKVADVDERAKIIDAICARGYEMMAHRFGNWAVQRCLEAANSADERRKVVNCMRGRVVELATNCYGCHVLQKALDCEEDVRLLIVSELLLGDPAQTLVNKHASHVWSKIMELTWTAPAPPIFAYVNKSLKGKWASLACHETGSLVVQHAFENLEEQAKDGIVDELLNRGFNVFADVAKNQWGSYCIQHILEHGSATHRQMALEHLVAGLLDFATHEQGTKSITKALKEGGKDTLDRIIARMCEQSKGGRRAIIVDLALSVAGSQLIATVLPNADKDQRALLYESIRGHIVTLRGCKTGSKVIWLL</sequence>
<organism evidence="5 6">
    <name type="scientific">Thelephora terrestris</name>
    <dbReference type="NCBI Taxonomy" id="56493"/>
    <lineage>
        <taxon>Eukaryota</taxon>
        <taxon>Fungi</taxon>
        <taxon>Dikarya</taxon>
        <taxon>Basidiomycota</taxon>
        <taxon>Agaricomycotina</taxon>
        <taxon>Agaricomycetes</taxon>
        <taxon>Thelephorales</taxon>
        <taxon>Thelephoraceae</taxon>
        <taxon>Thelephora</taxon>
    </lineage>
</organism>
<dbReference type="EMBL" id="WIUZ02000005">
    <property type="protein sequence ID" value="KAF9786894.1"/>
    <property type="molecule type" value="Genomic_DNA"/>
</dbReference>